<dbReference type="AlphaFoldDB" id="A0A0X8JP88"/>
<dbReference type="STRING" id="888061.AXF15_04140"/>
<dbReference type="Pfam" id="PF01066">
    <property type="entry name" value="CDP-OH_P_transf"/>
    <property type="match status" value="1"/>
</dbReference>
<dbReference type="Gene3D" id="1.20.120.1760">
    <property type="match status" value="1"/>
</dbReference>
<protein>
    <recommendedName>
        <fullName evidence="4">CDP-alcohol phosphatidyltransferase</fullName>
    </recommendedName>
</protein>
<feature type="transmembrane region" description="Helical" evidence="1">
    <location>
        <begin position="20"/>
        <end position="45"/>
    </location>
</feature>
<evidence type="ECO:0008006" key="4">
    <source>
        <dbReference type="Google" id="ProtNLM"/>
    </source>
</evidence>
<dbReference type="GO" id="GO:0016020">
    <property type="term" value="C:membrane"/>
    <property type="evidence" value="ECO:0007669"/>
    <property type="project" value="InterPro"/>
</dbReference>
<dbReference type="OrthoDB" id="1034332at2"/>
<reference evidence="3" key="1">
    <citation type="submission" date="2016-02" db="EMBL/GenBank/DDBJ databases">
        <authorList>
            <person name="Holder M.E."/>
            <person name="Ajami N.J."/>
            <person name="Petrosino J.F."/>
        </authorList>
    </citation>
    <scope>NUCLEOTIDE SEQUENCE [LARGE SCALE GENOMIC DNA]</scope>
    <source>
        <strain evidence="3">DSM 12838</strain>
    </source>
</reference>
<feature type="transmembrane region" description="Helical" evidence="1">
    <location>
        <begin position="153"/>
        <end position="169"/>
    </location>
</feature>
<dbReference type="PROSITE" id="PS51257">
    <property type="entry name" value="PROKAR_LIPOPROTEIN"/>
    <property type="match status" value="1"/>
</dbReference>
<evidence type="ECO:0000256" key="1">
    <source>
        <dbReference type="SAM" id="Phobius"/>
    </source>
</evidence>
<dbReference type="InterPro" id="IPR043130">
    <property type="entry name" value="CDP-OH_PTrfase_TM_dom"/>
</dbReference>
<sequence>MLYLQKGNFQKLVRWIGGSWMTANQATALGIACIFLVSASFYLGLTFASCRWLLALTPVFLVLRMIMNTLDGMLAREYQTGSVAGELFNEGLDIVGDTVCYGVLLFVPGIPQLPLILFLLLTWMAEYFGVLGKGFPGGVRRHETFFGGKPDRAIWMGLMALLLFFFPGLTPYTGAYLLLASCFVFLTSVVRIRKILQAAAGKEYQSYTWIGR</sequence>
<keyword evidence="1" id="KW-0812">Transmembrane</keyword>
<proteinExistence type="predicted"/>
<dbReference type="EMBL" id="CP014230">
    <property type="protein sequence ID" value="AMD92379.1"/>
    <property type="molecule type" value="Genomic_DNA"/>
</dbReference>
<evidence type="ECO:0000313" key="2">
    <source>
        <dbReference type="EMBL" id="AMD92379.1"/>
    </source>
</evidence>
<organism evidence="2 3">
    <name type="scientific">Desulfomicrobium orale DSM 12838</name>
    <dbReference type="NCBI Taxonomy" id="888061"/>
    <lineage>
        <taxon>Bacteria</taxon>
        <taxon>Pseudomonadati</taxon>
        <taxon>Thermodesulfobacteriota</taxon>
        <taxon>Desulfovibrionia</taxon>
        <taxon>Desulfovibrionales</taxon>
        <taxon>Desulfomicrobiaceae</taxon>
        <taxon>Desulfomicrobium</taxon>
    </lineage>
</organism>
<evidence type="ECO:0000313" key="3">
    <source>
        <dbReference type="Proteomes" id="UP000063964"/>
    </source>
</evidence>
<dbReference type="GO" id="GO:0008654">
    <property type="term" value="P:phospholipid biosynthetic process"/>
    <property type="evidence" value="ECO:0007669"/>
    <property type="project" value="InterPro"/>
</dbReference>
<keyword evidence="3" id="KW-1185">Reference proteome</keyword>
<dbReference type="GO" id="GO:0016780">
    <property type="term" value="F:phosphotransferase activity, for other substituted phosphate groups"/>
    <property type="evidence" value="ECO:0007669"/>
    <property type="project" value="InterPro"/>
</dbReference>
<feature type="transmembrane region" description="Helical" evidence="1">
    <location>
        <begin position="113"/>
        <end position="132"/>
    </location>
</feature>
<keyword evidence="1" id="KW-1133">Transmembrane helix</keyword>
<gene>
    <name evidence="2" type="ORF">AXF15_04140</name>
</gene>
<feature type="transmembrane region" description="Helical" evidence="1">
    <location>
        <begin position="52"/>
        <end position="70"/>
    </location>
</feature>
<dbReference type="InterPro" id="IPR000462">
    <property type="entry name" value="CDP-OH_P_trans"/>
</dbReference>
<dbReference type="Proteomes" id="UP000063964">
    <property type="component" value="Chromosome"/>
</dbReference>
<dbReference type="RefSeq" id="WP_066603696.1">
    <property type="nucleotide sequence ID" value="NZ_CP014230.1"/>
</dbReference>
<accession>A0A0X8JP88</accession>
<name>A0A0X8JP88_9BACT</name>
<keyword evidence="1" id="KW-0472">Membrane</keyword>
<dbReference type="KEGG" id="doa:AXF15_04140"/>
<feature type="transmembrane region" description="Helical" evidence="1">
    <location>
        <begin position="175"/>
        <end position="192"/>
    </location>
</feature>